<dbReference type="Pfam" id="PF13460">
    <property type="entry name" value="NAD_binding_10"/>
    <property type="match status" value="1"/>
</dbReference>
<dbReference type="InterPro" id="IPR036291">
    <property type="entry name" value="NAD(P)-bd_dom_sf"/>
</dbReference>
<dbReference type="InterPro" id="IPR016040">
    <property type="entry name" value="NAD(P)-bd_dom"/>
</dbReference>
<protein>
    <submittedName>
        <fullName evidence="2">Uncharacterized conserved protein YbjT, contains NAD(P)-binding and DUF2867 domains</fullName>
    </submittedName>
</protein>
<dbReference type="CDD" id="cd05243">
    <property type="entry name" value="SDR_a5"/>
    <property type="match status" value="1"/>
</dbReference>
<dbReference type="OrthoDB" id="9803892at2"/>
<reference evidence="2 3" key="1">
    <citation type="submission" date="2016-10" db="EMBL/GenBank/DDBJ databases">
        <authorList>
            <person name="de Groot N.N."/>
        </authorList>
    </citation>
    <scope>NUCLEOTIDE SEQUENCE [LARGE SCALE GENOMIC DNA]</scope>
    <source>
        <strain evidence="2 3">DSM 23126</strain>
    </source>
</reference>
<dbReference type="Gene3D" id="3.40.50.720">
    <property type="entry name" value="NAD(P)-binding Rossmann-like Domain"/>
    <property type="match status" value="1"/>
</dbReference>
<name>A0A1H2T5Y1_9BACI</name>
<proteinExistence type="predicted"/>
<feature type="domain" description="NAD(P)-binding" evidence="1">
    <location>
        <begin position="7"/>
        <end position="187"/>
    </location>
</feature>
<dbReference type="RefSeq" id="WP_091612522.1">
    <property type="nucleotide sequence ID" value="NZ_FNNC01000002.1"/>
</dbReference>
<evidence type="ECO:0000313" key="2">
    <source>
        <dbReference type="EMBL" id="SDW38654.1"/>
    </source>
</evidence>
<accession>A0A1H2T5Y1</accession>
<dbReference type="AlphaFoldDB" id="A0A1H2T5Y1"/>
<dbReference type="PANTHER" id="PTHR15020">
    <property type="entry name" value="FLAVIN REDUCTASE-RELATED"/>
    <property type="match status" value="1"/>
</dbReference>
<evidence type="ECO:0000313" key="3">
    <source>
        <dbReference type="Proteomes" id="UP000199488"/>
    </source>
</evidence>
<dbReference type="SUPFAM" id="SSF51735">
    <property type="entry name" value="NAD(P)-binding Rossmann-fold domains"/>
    <property type="match status" value="1"/>
</dbReference>
<sequence length="212" mass="22611">MDVLVIGANGHTGRLLVEQLAAHPEHTPHAMVREVSQADELKKLGAASTILADLEENTAVALKGMDAVMFAAGSGSSTGPEKTVSVDQQGAKKTIDSARVQDVQHYVMLSGIGVDNPQGPIKHYAEAKLNADKHLQSSGLPYTIVRPGKLTFDKGTGKIELAEKLSSPEERDISREDVARTMVAALDIENARGQTVELLAGDTDIHEAWKAL</sequence>
<evidence type="ECO:0000259" key="1">
    <source>
        <dbReference type="Pfam" id="PF13460"/>
    </source>
</evidence>
<dbReference type="STRING" id="1122204.SAMN05421781_1236"/>
<dbReference type="EMBL" id="FNNC01000002">
    <property type="protein sequence ID" value="SDW38654.1"/>
    <property type="molecule type" value="Genomic_DNA"/>
</dbReference>
<organism evidence="2 3">
    <name type="scientific">Marinococcus luteus</name>
    <dbReference type="NCBI Taxonomy" id="1122204"/>
    <lineage>
        <taxon>Bacteria</taxon>
        <taxon>Bacillati</taxon>
        <taxon>Bacillota</taxon>
        <taxon>Bacilli</taxon>
        <taxon>Bacillales</taxon>
        <taxon>Bacillaceae</taxon>
        <taxon>Marinococcus</taxon>
    </lineage>
</organism>
<dbReference type="PANTHER" id="PTHR15020:SF50">
    <property type="entry name" value="UPF0659 PROTEIN YMR090W"/>
    <property type="match status" value="1"/>
</dbReference>
<dbReference type="Proteomes" id="UP000199488">
    <property type="component" value="Unassembled WGS sequence"/>
</dbReference>
<keyword evidence="3" id="KW-1185">Reference proteome</keyword>
<gene>
    <name evidence="2" type="ORF">SAMN05421781_1236</name>
</gene>